<reference evidence="1" key="1">
    <citation type="submission" date="2018-02" db="EMBL/GenBank/DDBJ databases">
        <title>Rhizophora mucronata_Transcriptome.</title>
        <authorList>
            <person name="Meera S.P."/>
            <person name="Sreeshan A."/>
            <person name="Augustine A."/>
        </authorList>
    </citation>
    <scope>NUCLEOTIDE SEQUENCE</scope>
    <source>
        <tissue evidence="1">Leaf</tissue>
    </source>
</reference>
<organism evidence="1">
    <name type="scientific">Rhizophora mucronata</name>
    <name type="common">Asiatic mangrove</name>
    <dbReference type="NCBI Taxonomy" id="61149"/>
    <lineage>
        <taxon>Eukaryota</taxon>
        <taxon>Viridiplantae</taxon>
        <taxon>Streptophyta</taxon>
        <taxon>Embryophyta</taxon>
        <taxon>Tracheophyta</taxon>
        <taxon>Spermatophyta</taxon>
        <taxon>Magnoliopsida</taxon>
        <taxon>eudicotyledons</taxon>
        <taxon>Gunneridae</taxon>
        <taxon>Pentapetalae</taxon>
        <taxon>rosids</taxon>
        <taxon>fabids</taxon>
        <taxon>Malpighiales</taxon>
        <taxon>Rhizophoraceae</taxon>
        <taxon>Rhizophora</taxon>
    </lineage>
</organism>
<sequence>MFFYWIAAKGAANDLSKCSILRCNTSSGMMQRQVL</sequence>
<dbReference type="EMBL" id="GGEC01082273">
    <property type="protein sequence ID" value="MBX62757.1"/>
    <property type="molecule type" value="Transcribed_RNA"/>
</dbReference>
<evidence type="ECO:0000313" key="1">
    <source>
        <dbReference type="EMBL" id="MBX62757.1"/>
    </source>
</evidence>
<dbReference type="AlphaFoldDB" id="A0A2P2Q706"/>
<proteinExistence type="predicted"/>
<name>A0A2P2Q706_RHIMU</name>
<protein>
    <submittedName>
        <fullName evidence="1">Uncharacterized protein</fullName>
    </submittedName>
</protein>
<accession>A0A2P2Q706</accession>